<sequence length="108" mass="12113">MPEPGPDYYAARRRLWLTPPPNPSVSTSRLSADRSRIEKGLTERNYPSDVWRVISSGQRLKRSLPMRYLIRIVHAAWLRDTTWPVGVVVPDSDDGQAANQSGNAPNAT</sequence>
<protein>
    <recommendedName>
        <fullName evidence="4">DUF4050 domain-containing protein</fullName>
    </recommendedName>
</protein>
<feature type="region of interest" description="Disordered" evidence="1">
    <location>
        <begin position="89"/>
        <end position="108"/>
    </location>
</feature>
<evidence type="ECO:0000313" key="2">
    <source>
        <dbReference type="EMBL" id="KJA29859.1"/>
    </source>
</evidence>
<evidence type="ECO:0000313" key="3">
    <source>
        <dbReference type="Proteomes" id="UP000054270"/>
    </source>
</evidence>
<evidence type="ECO:0000256" key="1">
    <source>
        <dbReference type="SAM" id="MobiDB-lite"/>
    </source>
</evidence>
<organism evidence="2 3">
    <name type="scientific">Hypholoma sublateritium (strain FD-334 SS-4)</name>
    <dbReference type="NCBI Taxonomy" id="945553"/>
    <lineage>
        <taxon>Eukaryota</taxon>
        <taxon>Fungi</taxon>
        <taxon>Dikarya</taxon>
        <taxon>Basidiomycota</taxon>
        <taxon>Agaricomycotina</taxon>
        <taxon>Agaricomycetes</taxon>
        <taxon>Agaricomycetidae</taxon>
        <taxon>Agaricales</taxon>
        <taxon>Agaricineae</taxon>
        <taxon>Strophariaceae</taxon>
        <taxon>Hypholoma</taxon>
    </lineage>
</organism>
<feature type="compositionally biased region" description="Polar residues" evidence="1">
    <location>
        <begin position="97"/>
        <end position="108"/>
    </location>
</feature>
<accession>A0A0D2PGB8</accession>
<dbReference type="STRING" id="945553.A0A0D2PGB8"/>
<evidence type="ECO:0008006" key="4">
    <source>
        <dbReference type="Google" id="ProtNLM"/>
    </source>
</evidence>
<dbReference type="Proteomes" id="UP000054270">
    <property type="component" value="Unassembled WGS sequence"/>
</dbReference>
<dbReference type="OMA" id="THAAWIR"/>
<dbReference type="AlphaFoldDB" id="A0A0D2PGB8"/>
<name>A0A0D2PGB8_HYPSF</name>
<gene>
    <name evidence="2" type="ORF">HYPSUDRAFT_60708</name>
</gene>
<dbReference type="OrthoDB" id="3366194at2759"/>
<reference evidence="3" key="1">
    <citation type="submission" date="2014-04" db="EMBL/GenBank/DDBJ databases">
        <title>Evolutionary Origins and Diversification of the Mycorrhizal Mutualists.</title>
        <authorList>
            <consortium name="DOE Joint Genome Institute"/>
            <consortium name="Mycorrhizal Genomics Consortium"/>
            <person name="Kohler A."/>
            <person name="Kuo A."/>
            <person name="Nagy L.G."/>
            <person name="Floudas D."/>
            <person name="Copeland A."/>
            <person name="Barry K.W."/>
            <person name="Cichocki N."/>
            <person name="Veneault-Fourrey C."/>
            <person name="LaButti K."/>
            <person name="Lindquist E.A."/>
            <person name="Lipzen A."/>
            <person name="Lundell T."/>
            <person name="Morin E."/>
            <person name="Murat C."/>
            <person name="Riley R."/>
            <person name="Ohm R."/>
            <person name="Sun H."/>
            <person name="Tunlid A."/>
            <person name="Henrissat B."/>
            <person name="Grigoriev I.V."/>
            <person name="Hibbett D.S."/>
            <person name="Martin F."/>
        </authorList>
    </citation>
    <scope>NUCLEOTIDE SEQUENCE [LARGE SCALE GENOMIC DNA]</scope>
    <source>
        <strain evidence="3">FD-334 SS-4</strain>
    </source>
</reference>
<keyword evidence="3" id="KW-1185">Reference proteome</keyword>
<proteinExistence type="predicted"/>
<dbReference type="EMBL" id="KN817518">
    <property type="protein sequence ID" value="KJA29859.1"/>
    <property type="molecule type" value="Genomic_DNA"/>
</dbReference>